<organism evidence="3 4">
    <name type="scientific">Thiohalorhabdus methylotrophus</name>
    <dbReference type="NCBI Taxonomy" id="3242694"/>
    <lineage>
        <taxon>Bacteria</taxon>
        <taxon>Pseudomonadati</taxon>
        <taxon>Pseudomonadota</taxon>
        <taxon>Gammaproteobacteria</taxon>
        <taxon>Thiohalorhabdales</taxon>
        <taxon>Thiohalorhabdaceae</taxon>
        <taxon>Thiohalorhabdus</taxon>
    </lineage>
</organism>
<evidence type="ECO:0000313" key="4">
    <source>
        <dbReference type="Proteomes" id="UP001575181"/>
    </source>
</evidence>
<keyword evidence="1" id="KW-1133">Transmembrane helix</keyword>
<dbReference type="Proteomes" id="UP001575181">
    <property type="component" value="Unassembled WGS sequence"/>
</dbReference>
<reference evidence="3 4" key="1">
    <citation type="submission" date="2024-08" db="EMBL/GenBank/DDBJ databases">
        <title>Whole-genome sequencing of halo(alkali)philic microorganisms from hypersaline lakes.</title>
        <authorList>
            <person name="Sorokin D.Y."/>
            <person name="Merkel A.Y."/>
            <person name="Messina E."/>
            <person name="Yakimov M."/>
        </authorList>
    </citation>
    <scope>NUCLEOTIDE SEQUENCE [LARGE SCALE GENOMIC DNA]</scope>
    <source>
        <strain evidence="3 4">Cl-TMA</strain>
    </source>
</reference>
<dbReference type="InterPro" id="IPR025424">
    <property type="entry name" value="YrhK_domain"/>
</dbReference>
<name>A0ABV4U077_9GAMM</name>
<gene>
    <name evidence="3" type="ORF">ACERLL_15515</name>
</gene>
<feature type="domain" description="YrhK" evidence="2">
    <location>
        <begin position="31"/>
        <end position="86"/>
    </location>
</feature>
<evidence type="ECO:0000259" key="2">
    <source>
        <dbReference type="Pfam" id="PF14145"/>
    </source>
</evidence>
<evidence type="ECO:0000256" key="1">
    <source>
        <dbReference type="SAM" id="Phobius"/>
    </source>
</evidence>
<keyword evidence="1" id="KW-0812">Transmembrane</keyword>
<accession>A0ABV4U077</accession>
<dbReference type="EMBL" id="JBGUAW010000011">
    <property type="protein sequence ID" value="MFA9462225.1"/>
    <property type="molecule type" value="Genomic_DNA"/>
</dbReference>
<keyword evidence="4" id="KW-1185">Reference proteome</keyword>
<keyword evidence="1" id="KW-0472">Membrane</keyword>
<sequence>MTREHIERVDRNDGDEQLVIRMGREELIIRQRYQAASILNDFLIGLWFLLGSIAFFWHTWQDTGIWLFVLGSAQLLVRPMIRLAHQVHLRSMPPERWDF</sequence>
<proteinExistence type="predicted"/>
<comment type="caution">
    <text evidence="3">The sequence shown here is derived from an EMBL/GenBank/DDBJ whole genome shotgun (WGS) entry which is preliminary data.</text>
</comment>
<dbReference type="Pfam" id="PF14145">
    <property type="entry name" value="YrhK"/>
    <property type="match status" value="1"/>
</dbReference>
<evidence type="ECO:0000313" key="3">
    <source>
        <dbReference type="EMBL" id="MFA9462225.1"/>
    </source>
</evidence>
<protein>
    <submittedName>
        <fullName evidence="3">YrhK family protein</fullName>
    </submittedName>
</protein>
<dbReference type="RefSeq" id="WP_373657009.1">
    <property type="nucleotide sequence ID" value="NZ_JBGUAW010000011.1"/>
</dbReference>
<feature type="transmembrane region" description="Helical" evidence="1">
    <location>
        <begin position="38"/>
        <end position="57"/>
    </location>
</feature>